<dbReference type="InterPro" id="IPR050342">
    <property type="entry name" value="HMGB"/>
</dbReference>
<accession>A0A6C0CK60</accession>
<dbReference type="AlphaFoldDB" id="A0A6C0CK60"/>
<dbReference type="SUPFAM" id="SSF47095">
    <property type="entry name" value="HMG-box"/>
    <property type="match status" value="2"/>
</dbReference>
<feature type="domain" description="HMG box" evidence="3">
    <location>
        <begin position="158"/>
        <end position="226"/>
    </location>
</feature>
<evidence type="ECO:0000256" key="2">
    <source>
        <dbReference type="SAM" id="MobiDB-lite"/>
    </source>
</evidence>
<dbReference type="EMBL" id="MN739448">
    <property type="protein sequence ID" value="QHT04988.1"/>
    <property type="molecule type" value="Genomic_DNA"/>
</dbReference>
<reference evidence="4" key="1">
    <citation type="journal article" date="2020" name="Nature">
        <title>Giant virus diversity and host interactions through global metagenomics.</title>
        <authorList>
            <person name="Schulz F."/>
            <person name="Roux S."/>
            <person name="Paez-Espino D."/>
            <person name="Jungbluth S."/>
            <person name="Walsh D.A."/>
            <person name="Denef V.J."/>
            <person name="McMahon K.D."/>
            <person name="Konstantinidis K.T."/>
            <person name="Eloe-Fadrosh E.A."/>
            <person name="Kyrpides N.C."/>
            <person name="Woyke T."/>
        </authorList>
    </citation>
    <scope>NUCLEOTIDE SEQUENCE</scope>
    <source>
        <strain evidence="4">GVMAG-M-3300021354-14</strain>
    </source>
</reference>
<feature type="region of interest" description="Disordered" evidence="2">
    <location>
        <begin position="19"/>
        <end position="46"/>
    </location>
</feature>
<dbReference type="Pfam" id="PF00505">
    <property type="entry name" value="HMG_box"/>
    <property type="match status" value="2"/>
</dbReference>
<keyword evidence="1" id="KW-0238">DNA-binding</keyword>
<evidence type="ECO:0000313" key="4">
    <source>
        <dbReference type="EMBL" id="QHT04988.1"/>
    </source>
</evidence>
<dbReference type="Gene3D" id="1.10.30.10">
    <property type="entry name" value="High mobility group box domain"/>
    <property type="match status" value="2"/>
</dbReference>
<dbReference type="PROSITE" id="PS50118">
    <property type="entry name" value="HMG_BOX_2"/>
    <property type="match status" value="2"/>
</dbReference>
<organism evidence="4">
    <name type="scientific">viral metagenome</name>
    <dbReference type="NCBI Taxonomy" id="1070528"/>
    <lineage>
        <taxon>unclassified sequences</taxon>
        <taxon>metagenomes</taxon>
        <taxon>organismal metagenomes</taxon>
    </lineage>
</organism>
<evidence type="ECO:0000259" key="3">
    <source>
        <dbReference type="PROSITE" id="PS50118"/>
    </source>
</evidence>
<name>A0A6C0CK60_9ZZZZ</name>
<dbReference type="PRINTS" id="PR00886">
    <property type="entry name" value="HIGHMOBLTY12"/>
</dbReference>
<sequence>MTTVVSAEPITLNVAAPVAKKPRKPRAPTTKPKVKGIPAKPRNASKPGAVKLLKKRLPAKRNIIRRPISPWIAFLTAQDPRFEEQEKATGVKLEFMQRSNMMSSVWQDMTPEQKQPYKDIAAADRVRYEERLEKLTPEEKLILKEHRQRDRLRKKGEPAKAKSAFMYFNAAMRPKVVVENQGISFEDIGRKLGALWKDLSADAKAPYQALSVKDKQRYDAEMVTHKAKQEEDKKNKKDGIVKDGTENIILPDLVKPKKARAKAPAKVKVPPPVAF</sequence>
<dbReference type="GO" id="GO:0003677">
    <property type="term" value="F:DNA binding"/>
    <property type="evidence" value="ECO:0007669"/>
    <property type="project" value="UniProtKB-KW"/>
</dbReference>
<dbReference type="PANTHER" id="PTHR48112">
    <property type="entry name" value="HIGH MOBILITY GROUP PROTEIN DSP1"/>
    <property type="match status" value="1"/>
</dbReference>
<feature type="domain" description="HMG box" evidence="3">
    <location>
        <begin position="64"/>
        <end position="136"/>
    </location>
</feature>
<evidence type="ECO:0000256" key="1">
    <source>
        <dbReference type="ARBA" id="ARBA00023125"/>
    </source>
</evidence>
<dbReference type="CDD" id="cd00084">
    <property type="entry name" value="HMG-box_SF"/>
    <property type="match status" value="1"/>
</dbReference>
<dbReference type="InterPro" id="IPR009071">
    <property type="entry name" value="HMG_box_dom"/>
</dbReference>
<protein>
    <recommendedName>
        <fullName evidence="3">HMG box domain-containing protein</fullName>
    </recommendedName>
</protein>
<proteinExistence type="predicted"/>
<dbReference type="InterPro" id="IPR036910">
    <property type="entry name" value="HMG_box_dom_sf"/>
</dbReference>
<dbReference type="SMART" id="SM00398">
    <property type="entry name" value="HMG"/>
    <property type="match status" value="2"/>
</dbReference>